<dbReference type="Proteomes" id="UP000002218">
    <property type="component" value="Chromosome"/>
</dbReference>
<dbReference type="InterPro" id="IPR012334">
    <property type="entry name" value="Pectin_lyas_fold"/>
</dbReference>
<dbReference type="InterPro" id="IPR006626">
    <property type="entry name" value="PbH1"/>
</dbReference>
<dbReference type="Gene3D" id="2.160.20.10">
    <property type="entry name" value="Single-stranded right-handed beta-helix, Pectin lyase-like"/>
    <property type="match status" value="2"/>
</dbReference>
<dbReference type="EMBL" id="CP001737">
    <property type="protein sequence ID" value="ACV80745.1"/>
    <property type="molecule type" value="Genomic_DNA"/>
</dbReference>
<dbReference type="Pfam" id="PF13229">
    <property type="entry name" value="Beta_helix"/>
    <property type="match status" value="1"/>
</dbReference>
<dbReference type="AlphaFoldDB" id="C8XKT8"/>
<dbReference type="InterPro" id="IPR011050">
    <property type="entry name" value="Pectin_lyase_fold/virulence"/>
</dbReference>
<dbReference type="SMART" id="SM00710">
    <property type="entry name" value="PbH1"/>
    <property type="match status" value="7"/>
</dbReference>
<dbReference type="InterPro" id="IPR022441">
    <property type="entry name" value="Para_beta_helix_rpt-2"/>
</dbReference>
<feature type="compositionally biased region" description="Low complexity" evidence="1">
    <location>
        <begin position="193"/>
        <end position="237"/>
    </location>
</feature>
<dbReference type="KEGG" id="nml:Namu_4459"/>
<name>C8XKT8_NAKMY</name>
<dbReference type="HOGENOM" id="CLU_329207_0_0_11"/>
<dbReference type="eggNOG" id="COG3291">
    <property type="taxonomic scope" value="Bacteria"/>
</dbReference>
<proteinExistence type="predicted"/>
<accession>C8XKT8</accession>
<feature type="region of interest" description="Disordered" evidence="1">
    <location>
        <begin position="192"/>
        <end position="243"/>
    </location>
</feature>
<evidence type="ECO:0000256" key="1">
    <source>
        <dbReference type="SAM" id="MobiDB-lite"/>
    </source>
</evidence>
<keyword evidence="4" id="KW-1185">Reference proteome</keyword>
<feature type="region of interest" description="Disordered" evidence="1">
    <location>
        <begin position="626"/>
        <end position="645"/>
    </location>
</feature>
<reference evidence="4" key="1">
    <citation type="submission" date="2009-09" db="EMBL/GenBank/DDBJ databases">
        <title>The complete genome of Nakamurella multipartita DSM 44233.</title>
        <authorList>
            <consortium name="US DOE Joint Genome Institute (JGI-PGF)"/>
            <person name="Lucas S."/>
            <person name="Copeland A."/>
            <person name="Lapidus A."/>
            <person name="Glavina del Rio T."/>
            <person name="Dalin E."/>
            <person name="Tice H."/>
            <person name="Bruce D."/>
            <person name="Goodwin L."/>
            <person name="Pitluck S."/>
            <person name="Kyrpides N."/>
            <person name="Mavromatis K."/>
            <person name="Ivanova N."/>
            <person name="Ovchinnikova G."/>
            <person name="Sims D."/>
            <person name="Meincke L."/>
            <person name="Brettin T."/>
            <person name="Detter J.C."/>
            <person name="Han C."/>
            <person name="Larimer F."/>
            <person name="Land M."/>
            <person name="Hauser L."/>
            <person name="Markowitz V."/>
            <person name="Cheng J.-F."/>
            <person name="Hugenholtz P."/>
            <person name="Woyke T."/>
            <person name="Wu D."/>
            <person name="Klenk H.-P."/>
            <person name="Eisen J.A."/>
        </authorList>
    </citation>
    <scope>NUCLEOTIDE SEQUENCE [LARGE SCALE GENOMIC DNA]</scope>
    <source>
        <strain evidence="4">ATCC 700099 / DSM 44233 / CIP 104796 / JCM 9543 / NBRC 105858 / Y-104</strain>
    </source>
</reference>
<dbReference type="InParanoid" id="C8XKT8"/>
<organism evidence="3 4">
    <name type="scientific">Nakamurella multipartita (strain ATCC 700099 / DSM 44233 / CIP 104796 / JCM 9543 / NBRC 105858 / Y-104)</name>
    <name type="common">Microsphaera multipartita</name>
    <dbReference type="NCBI Taxonomy" id="479431"/>
    <lineage>
        <taxon>Bacteria</taxon>
        <taxon>Bacillati</taxon>
        <taxon>Actinomycetota</taxon>
        <taxon>Actinomycetes</taxon>
        <taxon>Nakamurellales</taxon>
        <taxon>Nakamurellaceae</taxon>
        <taxon>Nakamurella</taxon>
    </lineage>
</organism>
<dbReference type="eggNOG" id="COG3420">
    <property type="taxonomic scope" value="Bacteria"/>
</dbReference>
<feature type="domain" description="Right handed beta helix" evidence="2">
    <location>
        <begin position="447"/>
        <end position="609"/>
    </location>
</feature>
<gene>
    <name evidence="3" type="ordered locus">Namu_4459</name>
</gene>
<evidence type="ECO:0000259" key="2">
    <source>
        <dbReference type="Pfam" id="PF13229"/>
    </source>
</evidence>
<dbReference type="SUPFAM" id="SSF51126">
    <property type="entry name" value="Pectin lyase-like"/>
    <property type="match status" value="1"/>
</dbReference>
<evidence type="ECO:0000313" key="4">
    <source>
        <dbReference type="Proteomes" id="UP000002218"/>
    </source>
</evidence>
<sequence>MGGLYTVDYSGRPPADHFSVVPGKGLIDLQPGLAATASLSAVAASDIELRTTFDLPTVGGVYYSEELRRRSNGDAYRVQVKTMNSGAIVLAIVRRASGTDTALTQFVLPFRIVANQSVILQAQAVGANPVAISAKAWLEGASEPAWQATVQDSASDRLSSAGTVGLWVYLSSSAPPTRVQVASLKAWAPITPPATSTLNTSPATTTSTASPTTSTPTPTSTTTAQTTTTSPAGTTAARGSVPVGSAAYPIPAGAVYVDGANGRDSAAGGLTSPVKSVGAAIAKAPSGGTVVVRAGIYNESLLVTKTLTIQAYPKEAVWFDGSVPVSNWVQTGNRWVSSGWTVVPDNSLGGGDSYSRFVDPAYPMANEPDQVFYDGSNLTQVTNASAVGPGTFSIDHAAKTITLGNNPNGHEVRASNLGQAFYVTSTGSTLQGFGVRRYGTPYLLSGAVRMGNANSTVRDLVVQDNATIGVMMRNSNDRAERLTSTRNGMLGLGATTADGLTIVDSVLTENNTERFKPAPVAGGLKVTRSRNLTVSNVDASRNYATGLWFDESSVGITVVNSTADANKKHGIELELCERGIIANNSATGNGDTGVLIFDTGTVRVYNNSIGGNTLFGLQLKQDQRRQADASFAGHDPRQPVPDPTNPWLTRNITVSNNAFGNGGYFQFYGLDGKTGIGVDSMNVTITGNLFNNRAAKTDPTMVGWGGTDNATVTRYETPAALAAAKNSTWLNRLTATSVTIGRMSADIQQAQDVAIALPADIAAAVGVPAGTRRLGPLS</sequence>
<dbReference type="NCBIfam" id="TIGR03804">
    <property type="entry name" value="para_beta_helix"/>
    <property type="match status" value="1"/>
</dbReference>
<protein>
    <recommendedName>
        <fullName evidence="2">Right handed beta helix domain-containing protein</fullName>
    </recommendedName>
</protein>
<dbReference type="InterPro" id="IPR039448">
    <property type="entry name" value="Beta_helix"/>
</dbReference>
<dbReference type="STRING" id="479431.Namu_4459"/>
<reference evidence="3 4" key="2">
    <citation type="journal article" date="2010" name="Stand. Genomic Sci.">
        <title>Complete genome sequence of Nakamurella multipartita type strain (Y-104).</title>
        <authorList>
            <person name="Tice H."/>
            <person name="Mayilraj S."/>
            <person name="Sims D."/>
            <person name="Lapidus A."/>
            <person name="Nolan M."/>
            <person name="Lucas S."/>
            <person name="Glavina Del Rio T."/>
            <person name="Copeland A."/>
            <person name="Cheng J.F."/>
            <person name="Meincke L."/>
            <person name="Bruce D."/>
            <person name="Goodwin L."/>
            <person name="Pitluck S."/>
            <person name="Ivanova N."/>
            <person name="Mavromatis K."/>
            <person name="Ovchinnikova G."/>
            <person name="Pati A."/>
            <person name="Chen A."/>
            <person name="Palaniappan K."/>
            <person name="Land M."/>
            <person name="Hauser L."/>
            <person name="Chang Y.J."/>
            <person name="Jeffries C.D."/>
            <person name="Detter J.C."/>
            <person name="Brettin T."/>
            <person name="Rohde M."/>
            <person name="Goker M."/>
            <person name="Bristow J."/>
            <person name="Eisen J.A."/>
            <person name="Markowitz V."/>
            <person name="Hugenholtz P."/>
            <person name="Kyrpides N.C."/>
            <person name="Klenk H.P."/>
            <person name="Chen F."/>
        </authorList>
    </citation>
    <scope>NUCLEOTIDE SEQUENCE [LARGE SCALE GENOMIC DNA]</scope>
    <source>
        <strain evidence="4">ATCC 700099 / DSM 44233 / CIP 104796 / JCM 9543 / NBRC 105858 / Y-104</strain>
    </source>
</reference>
<evidence type="ECO:0000313" key="3">
    <source>
        <dbReference type="EMBL" id="ACV80745.1"/>
    </source>
</evidence>